<dbReference type="AlphaFoldDB" id="A0A5J4Z2R0"/>
<sequence>MDAPGGVESAGARRKHVSVVSETGTPASGEAMAGAGSWDPLMIHASFQSQLSMLQTNAYAVVLLDIQSGSARESDFPPTLPLGFDAAHRTELRAPAPTEPTSASAS</sequence>
<dbReference type="EMBL" id="VRMN01000002">
    <property type="protein sequence ID" value="KAA8497442.1"/>
    <property type="molecule type" value="Genomic_DNA"/>
</dbReference>
<protein>
    <submittedName>
        <fullName evidence="2">Uncharacterized protein</fullName>
    </submittedName>
</protein>
<evidence type="ECO:0000313" key="3">
    <source>
        <dbReference type="Proteomes" id="UP000324585"/>
    </source>
</evidence>
<evidence type="ECO:0000313" key="2">
    <source>
        <dbReference type="EMBL" id="KAA8497442.1"/>
    </source>
</evidence>
<accession>A0A5J4Z2R0</accession>
<reference evidence="3" key="1">
    <citation type="journal article" date="2019" name="Nat. Commun.">
        <title>Expansion of phycobilisome linker gene families in mesophilic red algae.</title>
        <authorList>
            <person name="Lee J."/>
            <person name="Kim D."/>
            <person name="Bhattacharya D."/>
            <person name="Yoon H.S."/>
        </authorList>
    </citation>
    <scope>NUCLEOTIDE SEQUENCE [LARGE SCALE GENOMIC DNA]</scope>
    <source>
        <strain evidence="3">CCMP 1328</strain>
    </source>
</reference>
<organism evidence="2 3">
    <name type="scientific">Porphyridium purpureum</name>
    <name type="common">Red alga</name>
    <name type="synonym">Porphyridium cruentum</name>
    <dbReference type="NCBI Taxonomy" id="35688"/>
    <lineage>
        <taxon>Eukaryota</taxon>
        <taxon>Rhodophyta</taxon>
        <taxon>Bangiophyceae</taxon>
        <taxon>Porphyridiales</taxon>
        <taxon>Porphyridiaceae</taxon>
        <taxon>Porphyridium</taxon>
    </lineage>
</organism>
<dbReference type="Proteomes" id="UP000324585">
    <property type="component" value="Unassembled WGS sequence"/>
</dbReference>
<gene>
    <name evidence="2" type="ORF">FVE85_1171</name>
</gene>
<proteinExistence type="predicted"/>
<name>A0A5J4Z2R0_PORPP</name>
<comment type="caution">
    <text evidence="2">The sequence shown here is derived from an EMBL/GenBank/DDBJ whole genome shotgun (WGS) entry which is preliminary data.</text>
</comment>
<feature type="region of interest" description="Disordered" evidence="1">
    <location>
        <begin position="1"/>
        <end position="34"/>
    </location>
</feature>
<keyword evidence="3" id="KW-1185">Reference proteome</keyword>
<evidence type="ECO:0000256" key="1">
    <source>
        <dbReference type="SAM" id="MobiDB-lite"/>
    </source>
</evidence>